<evidence type="ECO:0000259" key="5">
    <source>
        <dbReference type="Pfam" id="PF13399"/>
    </source>
</evidence>
<dbReference type="Gene3D" id="3.30.70.2390">
    <property type="match status" value="1"/>
</dbReference>
<keyword evidence="3" id="KW-0472">Membrane</keyword>
<dbReference type="Proteomes" id="UP000254150">
    <property type="component" value="Unassembled WGS sequence"/>
</dbReference>
<keyword evidence="3" id="KW-0812">Transmembrane</keyword>
<dbReference type="NCBIfam" id="TIGR00350">
    <property type="entry name" value="lytR_cpsA_psr"/>
    <property type="match status" value="1"/>
</dbReference>
<dbReference type="PANTHER" id="PTHR33392">
    <property type="entry name" value="POLYISOPRENYL-TEICHOIC ACID--PEPTIDOGLYCAN TEICHOIC ACID TRANSFERASE TAGU"/>
    <property type="match status" value="1"/>
</dbReference>
<dbReference type="RefSeq" id="WP_100456600.1">
    <property type="nucleotide sequence ID" value="NZ_UHID01000001.1"/>
</dbReference>
<dbReference type="PANTHER" id="PTHR33392:SF6">
    <property type="entry name" value="POLYISOPRENYL-TEICHOIC ACID--PEPTIDOGLYCAN TEICHOIC ACID TRANSFERASE TAGU"/>
    <property type="match status" value="1"/>
</dbReference>
<dbReference type="Pfam" id="PF13399">
    <property type="entry name" value="LytR_C"/>
    <property type="match status" value="1"/>
</dbReference>
<feature type="region of interest" description="Disordered" evidence="2">
    <location>
        <begin position="1"/>
        <end position="140"/>
    </location>
</feature>
<protein>
    <submittedName>
        <fullName evidence="6">Transcriptional regulator</fullName>
    </submittedName>
</protein>
<name>A0A380MRG6_STRGR</name>
<feature type="domain" description="LytR/CpsA/Psr regulator C-terminal" evidence="5">
    <location>
        <begin position="507"/>
        <end position="599"/>
    </location>
</feature>
<dbReference type="Pfam" id="PF03816">
    <property type="entry name" value="LytR_cpsA_psr"/>
    <property type="match status" value="1"/>
</dbReference>
<evidence type="ECO:0000313" key="7">
    <source>
        <dbReference type="Proteomes" id="UP000254150"/>
    </source>
</evidence>
<feature type="compositionally biased region" description="Acidic residues" evidence="2">
    <location>
        <begin position="491"/>
        <end position="501"/>
    </location>
</feature>
<evidence type="ECO:0000259" key="4">
    <source>
        <dbReference type="Pfam" id="PF03816"/>
    </source>
</evidence>
<dbReference type="AlphaFoldDB" id="A0A380MRG6"/>
<sequence length="639" mass="67400">MGSARSEGGPDRDQDPAGALGWDDGLYEGRQAAVEAGRAKVPAQRGASDTRQADGEGEAEPEDPDERPGQGSGTAAPGVPEQPLAPAGEPAPERATAPAPAREDAEEPAPAGTPESSGTGPADDRAGEAAPGRPGKRRRRRRVLAWTAAGLALTLVAAGTAGWFYYQHLNDNLDRKPLHIGTSRAPEPTPNAAGQTPLNILLIGSDARDSEENQRLGGARETFGGPALADVQMLLHLSADRSNMSVISMPRDTLVKIPECTDPDTGEVHPATVGTRMTNQTLMRGGPGCTVATWEELTGIRIDHFMMVDFAGVVSMADAIGGVPVCVDANLHSRTADGKGSGLKLRKGTTEIKGEDALAWLRTRYGFGDGSDIARAKAQHMYMNSLVRKLRENTGLSSPNRLRNLAEEATEALTVDEELASVAELYALAEELKKVAPDRTTMATMPWIWSPSDHNRVEPKPDDAERLFRLVREDVALDGRAEAGTSPSPSPEEDETSEDPAADPAEIAVLVRNGTGSPTAAPVSGRATDLVALLAKAGFTRASADQNQVKNRAKTAILYPSAELEGDAQSVAEALGMPLGTVRKSTEVSGVTLEIGADWAEGDTFPKPEKGDNEPPESAETLNGSDDTACMEVDPAFTW</sequence>
<dbReference type="InterPro" id="IPR004474">
    <property type="entry name" value="LytR_CpsA_psr"/>
</dbReference>
<feature type="domain" description="Cell envelope-related transcriptional attenuator" evidence="4">
    <location>
        <begin position="229"/>
        <end position="391"/>
    </location>
</feature>
<reference evidence="6 7" key="1">
    <citation type="submission" date="2018-06" db="EMBL/GenBank/DDBJ databases">
        <authorList>
            <consortium name="Pathogen Informatics"/>
            <person name="Doyle S."/>
        </authorList>
    </citation>
    <scope>NUCLEOTIDE SEQUENCE [LARGE SCALE GENOMIC DNA]</scope>
    <source>
        <strain evidence="6 7">NCTC7807</strain>
    </source>
</reference>
<accession>A0A380MRG6</accession>
<evidence type="ECO:0000256" key="1">
    <source>
        <dbReference type="ARBA" id="ARBA00006068"/>
    </source>
</evidence>
<keyword evidence="3" id="KW-1133">Transmembrane helix</keyword>
<dbReference type="InterPro" id="IPR050922">
    <property type="entry name" value="LytR/CpsA/Psr_CW_biosynth"/>
</dbReference>
<feature type="transmembrane region" description="Helical" evidence="3">
    <location>
        <begin position="143"/>
        <end position="166"/>
    </location>
</feature>
<gene>
    <name evidence="6" type="primary">ywtF_2</name>
    <name evidence="6" type="ORF">NCTC7807_00814</name>
</gene>
<evidence type="ECO:0000256" key="2">
    <source>
        <dbReference type="SAM" id="MobiDB-lite"/>
    </source>
</evidence>
<dbReference type="InterPro" id="IPR027381">
    <property type="entry name" value="LytR/CpsA/Psr_C"/>
</dbReference>
<evidence type="ECO:0000256" key="3">
    <source>
        <dbReference type="SAM" id="Phobius"/>
    </source>
</evidence>
<feature type="region of interest" description="Disordered" evidence="2">
    <location>
        <begin position="478"/>
        <end position="501"/>
    </location>
</feature>
<dbReference type="GeneID" id="95072931"/>
<feature type="region of interest" description="Disordered" evidence="2">
    <location>
        <begin position="599"/>
        <end position="639"/>
    </location>
</feature>
<organism evidence="6 7">
    <name type="scientific">Streptomyces griseus</name>
    <dbReference type="NCBI Taxonomy" id="1911"/>
    <lineage>
        <taxon>Bacteria</taxon>
        <taxon>Bacillati</taxon>
        <taxon>Actinomycetota</taxon>
        <taxon>Actinomycetes</taxon>
        <taxon>Kitasatosporales</taxon>
        <taxon>Streptomycetaceae</taxon>
        <taxon>Streptomyces</taxon>
    </lineage>
</organism>
<feature type="compositionally biased region" description="Basic and acidic residues" evidence="2">
    <location>
        <begin position="604"/>
        <end position="613"/>
    </location>
</feature>
<feature type="compositionally biased region" description="Acidic residues" evidence="2">
    <location>
        <begin position="55"/>
        <end position="65"/>
    </location>
</feature>
<comment type="similarity">
    <text evidence="1">Belongs to the LytR/CpsA/Psr (LCP) family.</text>
</comment>
<dbReference type="Gene3D" id="3.40.630.190">
    <property type="entry name" value="LCP protein"/>
    <property type="match status" value="1"/>
</dbReference>
<evidence type="ECO:0000313" key="6">
    <source>
        <dbReference type="EMBL" id="SUO94301.1"/>
    </source>
</evidence>
<proteinExistence type="inferred from homology"/>
<dbReference type="EMBL" id="UHID01000001">
    <property type="protein sequence ID" value="SUO94301.1"/>
    <property type="molecule type" value="Genomic_DNA"/>
</dbReference>
<feature type="compositionally biased region" description="Low complexity" evidence="2">
    <location>
        <begin position="81"/>
        <end position="100"/>
    </location>
</feature>